<dbReference type="EMBL" id="FOAN01000003">
    <property type="protein sequence ID" value="SEL36504.1"/>
    <property type="molecule type" value="Genomic_DNA"/>
</dbReference>
<dbReference type="PROSITE" id="PS51755">
    <property type="entry name" value="OMPR_PHOB"/>
    <property type="match status" value="1"/>
</dbReference>
<dbReference type="Pfam" id="PF00486">
    <property type="entry name" value="Trans_reg_C"/>
    <property type="match status" value="1"/>
</dbReference>
<dbReference type="InterPro" id="IPR016032">
    <property type="entry name" value="Sig_transdc_resp-reg_C-effctor"/>
</dbReference>
<dbReference type="Gene3D" id="1.10.10.10">
    <property type="entry name" value="Winged helix-like DNA-binding domain superfamily/Winged helix DNA-binding domain"/>
    <property type="match status" value="1"/>
</dbReference>
<protein>
    <submittedName>
        <fullName evidence="4">TolB amino-terminal domain-containing protein</fullName>
    </submittedName>
</protein>
<dbReference type="GO" id="GO:0006355">
    <property type="term" value="P:regulation of DNA-templated transcription"/>
    <property type="evidence" value="ECO:0007669"/>
    <property type="project" value="InterPro"/>
</dbReference>
<dbReference type="Proteomes" id="UP000199664">
    <property type="component" value="Unassembled WGS sequence"/>
</dbReference>
<dbReference type="SMART" id="SM00862">
    <property type="entry name" value="Trans_reg_C"/>
    <property type="match status" value="1"/>
</dbReference>
<sequence length="529" mass="57261">MMTQNQPNYAPEENAVPEAIGFEGFVIEPARGRLLGRDGGEIAIRPKAFELLAVLAGAGGRPLGKAELLDRIWARVNVTEDSLFQAVKDARRAIDDGEGRLLRHLPRRGYLLDCRLSLVDSNAAPPAITHQDDRPSLAVLPFRLLGEAGHAYLAEGLVEEISIALSRFRWLIVIAHASAARSGAGDGEDVAAIGSRLGARYLVDGSFGGEGGSLLVRCRLIDAQSTRQIWQESFRAGRGEIVALYETMTGAIAAAMEPRLLKAEIDRVLRKGTGDLDAFDCYLRALPGYYARSRGGNASAIALLERALARDPHFVLARALLARCVATAIWLGAEQDYQFGKQRALELAREALTADRSDPQILALCGHLFSVLGGEHDEGRALLDLSLRLNPNSAEAWRLGAWVAVWSGEADLALSRAAEAERLDPLSPLQADLLAVRSAALFYAGRYDEAVTAARRSLANVPEATTPRRYLTAALVHAGDLPGARAELAELVRLQPNASLGRTRAMHPLRDKASLERYVEALRQAGMPE</sequence>
<keyword evidence="1 2" id="KW-0238">DNA-binding</keyword>
<dbReference type="SUPFAM" id="SSF48452">
    <property type="entry name" value="TPR-like"/>
    <property type="match status" value="1"/>
</dbReference>
<dbReference type="Gene3D" id="3.40.50.10070">
    <property type="entry name" value="TolB, N-terminal domain"/>
    <property type="match status" value="1"/>
</dbReference>
<accession>A0A1H7PM50</accession>
<evidence type="ECO:0000259" key="3">
    <source>
        <dbReference type="PROSITE" id="PS51755"/>
    </source>
</evidence>
<dbReference type="InterPro" id="IPR011990">
    <property type="entry name" value="TPR-like_helical_dom_sf"/>
</dbReference>
<gene>
    <name evidence="4" type="ORF">SAMN04515666_103527</name>
</gene>
<name>A0A1H7PM50_9HYPH</name>
<evidence type="ECO:0000313" key="4">
    <source>
        <dbReference type="EMBL" id="SEL36504.1"/>
    </source>
</evidence>
<dbReference type="InterPro" id="IPR036388">
    <property type="entry name" value="WH-like_DNA-bd_sf"/>
</dbReference>
<evidence type="ECO:0000313" key="5">
    <source>
        <dbReference type="Proteomes" id="UP000199664"/>
    </source>
</evidence>
<dbReference type="Gene3D" id="1.25.40.10">
    <property type="entry name" value="Tetratricopeptide repeat domain"/>
    <property type="match status" value="1"/>
</dbReference>
<proteinExistence type="predicted"/>
<keyword evidence="5" id="KW-1185">Reference proteome</keyword>
<dbReference type="GO" id="GO:0000160">
    <property type="term" value="P:phosphorelay signal transduction system"/>
    <property type="evidence" value="ECO:0007669"/>
    <property type="project" value="InterPro"/>
</dbReference>
<dbReference type="OrthoDB" id="54411at2"/>
<feature type="DNA-binding region" description="OmpR/PhoB-type" evidence="2">
    <location>
        <begin position="17"/>
        <end position="114"/>
    </location>
</feature>
<feature type="domain" description="OmpR/PhoB-type" evidence="3">
    <location>
        <begin position="17"/>
        <end position="114"/>
    </location>
</feature>
<dbReference type="GO" id="GO:0003677">
    <property type="term" value="F:DNA binding"/>
    <property type="evidence" value="ECO:0007669"/>
    <property type="project" value="UniProtKB-UniRule"/>
</dbReference>
<dbReference type="AlphaFoldDB" id="A0A1H7PM50"/>
<evidence type="ECO:0000256" key="2">
    <source>
        <dbReference type="PROSITE-ProRule" id="PRU01091"/>
    </source>
</evidence>
<dbReference type="InterPro" id="IPR001867">
    <property type="entry name" value="OmpR/PhoB-type_DNA-bd"/>
</dbReference>
<dbReference type="Pfam" id="PF13432">
    <property type="entry name" value="TPR_16"/>
    <property type="match status" value="1"/>
</dbReference>
<dbReference type="STRING" id="1036779.SAMN04515666_103527"/>
<dbReference type="SUPFAM" id="SSF46894">
    <property type="entry name" value="C-terminal effector domain of the bipartite response regulators"/>
    <property type="match status" value="1"/>
</dbReference>
<evidence type="ECO:0000256" key="1">
    <source>
        <dbReference type="ARBA" id="ARBA00023125"/>
    </source>
</evidence>
<dbReference type="CDD" id="cd00383">
    <property type="entry name" value="trans_reg_C"/>
    <property type="match status" value="1"/>
</dbReference>
<organism evidence="4 5">
    <name type="scientific">Bosea lupini</name>
    <dbReference type="NCBI Taxonomy" id="1036779"/>
    <lineage>
        <taxon>Bacteria</taxon>
        <taxon>Pseudomonadati</taxon>
        <taxon>Pseudomonadota</taxon>
        <taxon>Alphaproteobacteria</taxon>
        <taxon>Hyphomicrobiales</taxon>
        <taxon>Boseaceae</taxon>
        <taxon>Bosea</taxon>
    </lineage>
</organism>
<reference evidence="5" key="1">
    <citation type="submission" date="2016-10" db="EMBL/GenBank/DDBJ databases">
        <authorList>
            <person name="Varghese N."/>
            <person name="Submissions S."/>
        </authorList>
    </citation>
    <scope>NUCLEOTIDE SEQUENCE [LARGE SCALE GENOMIC DNA]</scope>
    <source>
        <strain evidence="5">LMG 26383,CCUG 61248,R- 45681</strain>
    </source>
</reference>